<protein>
    <submittedName>
        <fullName evidence="6">Visual system homeobox 2</fullName>
    </submittedName>
</protein>
<dbReference type="Proteomes" id="UP001249851">
    <property type="component" value="Unassembled WGS sequence"/>
</dbReference>
<feature type="non-terminal residue" evidence="6">
    <location>
        <position position="300"/>
    </location>
</feature>
<organism evidence="6 7">
    <name type="scientific">Acropora cervicornis</name>
    <name type="common">Staghorn coral</name>
    <dbReference type="NCBI Taxonomy" id="6130"/>
    <lineage>
        <taxon>Eukaryota</taxon>
        <taxon>Metazoa</taxon>
        <taxon>Cnidaria</taxon>
        <taxon>Anthozoa</taxon>
        <taxon>Hexacorallia</taxon>
        <taxon>Scleractinia</taxon>
        <taxon>Astrocoeniina</taxon>
        <taxon>Acroporidae</taxon>
        <taxon>Acropora</taxon>
    </lineage>
</organism>
<keyword evidence="2 6" id="KW-0371">Homeobox</keyword>
<dbReference type="SUPFAM" id="SSF46689">
    <property type="entry name" value="Homeodomain-like"/>
    <property type="match status" value="1"/>
</dbReference>
<feature type="region of interest" description="Disordered" evidence="3">
    <location>
        <begin position="99"/>
        <end position="129"/>
    </location>
</feature>
<proteinExistence type="predicted"/>
<dbReference type="GO" id="GO:0003677">
    <property type="term" value="F:DNA binding"/>
    <property type="evidence" value="ECO:0007669"/>
    <property type="project" value="UniProtKB-UniRule"/>
</dbReference>
<comment type="subcellular location">
    <subcellularLocation>
        <location evidence="1 2">Nucleus</location>
    </subcellularLocation>
</comment>
<feature type="domain" description="Homeobox" evidence="4">
    <location>
        <begin position="138"/>
        <end position="150"/>
    </location>
</feature>
<dbReference type="Gene3D" id="1.10.10.60">
    <property type="entry name" value="Homeodomain-like"/>
    <property type="match status" value="1"/>
</dbReference>
<dbReference type="PROSITE" id="PS50071">
    <property type="entry name" value="HOMEOBOX_2"/>
    <property type="match status" value="1"/>
</dbReference>
<sequence>NLKVDDGLTAIKADEMEGEKIIQASNSKLNRLFRVLIYFGETQSCHKLLADLFKLLQMDLEGNGSLQSKERNRIVKHSINGILGLNDETTSIKDECGENMTQSTHASAKENNESVETTVEEKQEDERTRTRRKTVPMVWFQNRRAKWRKREKLCSFGAVPPGHGMIYPWIHQDSFPANSSYPITFPPGLGPSTTRDMCSSFFSTTPHPIPCYRSAVPRVIRSSGTDPRECACSCGMLSPTGSTCVFPPPYRFQEVSRGPEVAAEQTSGVSRETNRVSSITSLRLRAKEHQMNLVQILSRK</sequence>
<keyword evidence="2 6" id="KW-0238">DNA-binding</keyword>
<evidence type="ECO:0000313" key="6">
    <source>
        <dbReference type="EMBL" id="KAK2573633.1"/>
    </source>
</evidence>
<evidence type="ECO:0000256" key="1">
    <source>
        <dbReference type="ARBA" id="ARBA00004123"/>
    </source>
</evidence>
<accession>A0AAD9VGF1</accession>
<feature type="DNA-binding region" description="Homeobox" evidence="2">
    <location>
        <begin position="140"/>
        <end position="151"/>
    </location>
</feature>
<reference evidence="6" key="2">
    <citation type="journal article" date="2023" name="Science">
        <title>Genomic signatures of disease resistance in endangered staghorn corals.</title>
        <authorList>
            <person name="Vollmer S.V."/>
            <person name="Selwyn J.D."/>
            <person name="Despard B.A."/>
            <person name="Roesel C.L."/>
        </authorList>
    </citation>
    <scope>NUCLEOTIDE SEQUENCE</scope>
    <source>
        <strain evidence="6">K2</strain>
    </source>
</reference>
<evidence type="ECO:0000313" key="7">
    <source>
        <dbReference type="Proteomes" id="UP001249851"/>
    </source>
</evidence>
<gene>
    <name evidence="6" type="ORF">P5673_001310</name>
</gene>
<feature type="compositionally biased region" description="Basic and acidic residues" evidence="3">
    <location>
        <begin position="119"/>
        <end position="128"/>
    </location>
</feature>
<dbReference type="InterPro" id="IPR003654">
    <property type="entry name" value="OAR_dom"/>
</dbReference>
<dbReference type="Pfam" id="PF03826">
    <property type="entry name" value="OAR"/>
    <property type="match status" value="1"/>
</dbReference>
<dbReference type="CDD" id="cd00086">
    <property type="entry name" value="homeodomain"/>
    <property type="match status" value="1"/>
</dbReference>
<reference evidence="6" key="1">
    <citation type="journal article" date="2023" name="G3 (Bethesda)">
        <title>Whole genome assembly and annotation of the endangered Caribbean coral Acropora cervicornis.</title>
        <authorList>
            <person name="Selwyn J.D."/>
            <person name="Vollmer S.V."/>
        </authorList>
    </citation>
    <scope>NUCLEOTIDE SEQUENCE</scope>
    <source>
        <strain evidence="6">K2</strain>
    </source>
</reference>
<evidence type="ECO:0000256" key="3">
    <source>
        <dbReference type="SAM" id="MobiDB-lite"/>
    </source>
</evidence>
<keyword evidence="7" id="KW-1185">Reference proteome</keyword>
<evidence type="ECO:0000256" key="2">
    <source>
        <dbReference type="PROSITE-ProRule" id="PRU00108"/>
    </source>
</evidence>
<dbReference type="PROSITE" id="PS50803">
    <property type="entry name" value="OAR"/>
    <property type="match status" value="1"/>
</dbReference>
<dbReference type="EMBL" id="JARQWQ010000002">
    <property type="protein sequence ID" value="KAK2573633.1"/>
    <property type="molecule type" value="Genomic_DNA"/>
</dbReference>
<feature type="domain" description="OAR" evidence="5">
    <location>
        <begin position="277"/>
        <end position="290"/>
    </location>
</feature>
<comment type="caution">
    <text evidence="6">The sequence shown here is derived from an EMBL/GenBank/DDBJ whole genome shotgun (WGS) entry which is preliminary data.</text>
</comment>
<dbReference type="InterPro" id="IPR009057">
    <property type="entry name" value="Homeodomain-like_sf"/>
</dbReference>
<keyword evidence="2" id="KW-0539">Nucleus</keyword>
<name>A0AAD9VGF1_ACRCE</name>
<dbReference type="GO" id="GO:0005634">
    <property type="term" value="C:nucleus"/>
    <property type="evidence" value="ECO:0007669"/>
    <property type="project" value="UniProtKB-SubCell"/>
</dbReference>
<dbReference type="AlphaFoldDB" id="A0AAD9VGF1"/>
<dbReference type="InterPro" id="IPR001356">
    <property type="entry name" value="HD"/>
</dbReference>
<evidence type="ECO:0000259" key="5">
    <source>
        <dbReference type="PROSITE" id="PS50803"/>
    </source>
</evidence>
<evidence type="ECO:0000259" key="4">
    <source>
        <dbReference type="PROSITE" id="PS50071"/>
    </source>
</evidence>